<dbReference type="EMBL" id="VCPC01000002">
    <property type="protein sequence ID" value="TMV13273.1"/>
    <property type="molecule type" value="Genomic_DNA"/>
</dbReference>
<evidence type="ECO:0008006" key="3">
    <source>
        <dbReference type="Google" id="ProtNLM"/>
    </source>
</evidence>
<protein>
    <recommendedName>
        <fullName evidence="3">Dihydrodipicolinate reductase</fullName>
    </recommendedName>
</protein>
<sequence length="147" mass="16034">MRHPQAHFAPGQNSPRPIPFEILQKPGAFPMRNLLFIALVTALASPAVAGPKRIKTEQEFTQLIVGRDLTNPAGTVRAEPGGKLRGNIAGAKIIGGGWNWQQGYFCRALKTAKREWPSECQLVKVDGNTLTFTGQQGKGEISTWTIN</sequence>
<evidence type="ECO:0000313" key="2">
    <source>
        <dbReference type="Proteomes" id="UP001191082"/>
    </source>
</evidence>
<organism evidence="1 2">
    <name type="scientific">Arenibacterium halophilum</name>
    <dbReference type="NCBI Taxonomy" id="2583821"/>
    <lineage>
        <taxon>Bacteria</taxon>
        <taxon>Pseudomonadati</taxon>
        <taxon>Pseudomonadota</taxon>
        <taxon>Alphaproteobacteria</taxon>
        <taxon>Rhodobacterales</taxon>
        <taxon>Paracoccaceae</taxon>
        <taxon>Arenibacterium</taxon>
    </lineage>
</organism>
<comment type="caution">
    <text evidence="1">The sequence shown here is derived from an EMBL/GenBank/DDBJ whole genome shotgun (WGS) entry which is preliminary data.</text>
</comment>
<reference evidence="1 2" key="1">
    <citation type="submission" date="2019-05" db="EMBL/GenBank/DDBJ databases">
        <title>Marivita sp. nov. isolated from sea sediment.</title>
        <authorList>
            <person name="Kim W."/>
        </authorList>
    </citation>
    <scope>NUCLEOTIDE SEQUENCE [LARGE SCALE GENOMIC DNA]</scope>
    <source>
        <strain evidence="1 2">CAU 1492</strain>
    </source>
</reference>
<gene>
    <name evidence="1" type="ORF">FGK64_10985</name>
</gene>
<accession>A0ABY2XA69</accession>
<evidence type="ECO:0000313" key="1">
    <source>
        <dbReference type="EMBL" id="TMV13273.1"/>
    </source>
</evidence>
<keyword evidence="2" id="KW-1185">Reference proteome</keyword>
<dbReference type="Proteomes" id="UP001191082">
    <property type="component" value="Unassembled WGS sequence"/>
</dbReference>
<proteinExistence type="predicted"/>
<name>A0ABY2XA69_9RHOB</name>